<organism evidence="2 3">
    <name type="scientific">Paenibacillus amylolyticus</name>
    <dbReference type="NCBI Taxonomy" id="1451"/>
    <lineage>
        <taxon>Bacteria</taxon>
        <taxon>Bacillati</taxon>
        <taxon>Bacillota</taxon>
        <taxon>Bacilli</taxon>
        <taxon>Bacillales</taxon>
        <taxon>Paenibacillaceae</taxon>
        <taxon>Paenibacillus</taxon>
    </lineage>
</organism>
<evidence type="ECO:0000313" key="2">
    <source>
        <dbReference type="EMBL" id="KAA8782887.1"/>
    </source>
</evidence>
<feature type="transmembrane region" description="Helical" evidence="1">
    <location>
        <begin position="12"/>
        <end position="32"/>
    </location>
</feature>
<proteinExistence type="predicted"/>
<keyword evidence="1" id="KW-1133">Transmembrane helix</keyword>
<feature type="transmembrane region" description="Helical" evidence="1">
    <location>
        <begin position="52"/>
        <end position="77"/>
    </location>
</feature>
<dbReference type="Proteomes" id="UP000323664">
    <property type="component" value="Unassembled WGS sequence"/>
</dbReference>
<keyword evidence="1" id="KW-0812">Transmembrane</keyword>
<evidence type="ECO:0000313" key="3">
    <source>
        <dbReference type="Proteomes" id="UP000323664"/>
    </source>
</evidence>
<comment type="caution">
    <text evidence="2">The sequence shown here is derived from an EMBL/GenBank/DDBJ whole genome shotgun (WGS) entry which is preliminary data.</text>
</comment>
<gene>
    <name evidence="2" type="ORF">EC604_03380</name>
</gene>
<keyword evidence="1" id="KW-0472">Membrane</keyword>
<dbReference type="OrthoDB" id="1909107at2"/>
<evidence type="ECO:0000256" key="1">
    <source>
        <dbReference type="SAM" id="Phobius"/>
    </source>
</evidence>
<feature type="transmembrane region" description="Helical" evidence="1">
    <location>
        <begin position="98"/>
        <end position="119"/>
    </location>
</feature>
<protein>
    <submittedName>
        <fullName evidence="2">Uncharacterized protein</fullName>
    </submittedName>
</protein>
<name>A0A5M9WMS9_PAEAM</name>
<accession>A0A5M9WMS9</accession>
<reference evidence="2 3" key="1">
    <citation type="journal article" date="2019" name="J. Ind. Microbiol. Biotechnol.">
        <title>Paenibacillus amylolyticus 27C64 has a diverse set of carbohydrate-active enzymes and complete pectin deconstruction system.</title>
        <authorList>
            <person name="Keggi C."/>
            <person name="Doran-Peterson J."/>
        </authorList>
    </citation>
    <scope>NUCLEOTIDE SEQUENCE [LARGE SCALE GENOMIC DNA]</scope>
    <source>
        <strain evidence="2 3">27C64</strain>
    </source>
</reference>
<dbReference type="AlphaFoldDB" id="A0A5M9WMS9"/>
<sequence>MMTQPANKSYLLATMHGLLGVGAIVGGLMLTIDPSGGMLNMPVSLLENSPFANFFIPGMILLLVLGVFPVVIGMALLKRSHWSLAEKLNLYSERHWAWTFSLYTGNALLVWIFVQVYFIQCVTPVHLLYFAWGLGIQVVTLLPETQRRYTV</sequence>
<dbReference type="EMBL" id="RIAS01000001">
    <property type="protein sequence ID" value="KAA8782887.1"/>
    <property type="molecule type" value="Genomic_DNA"/>
</dbReference>
<feature type="transmembrane region" description="Helical" evidence="1">
    <location>
        <begin position="125"/>
        <end position="142"/>
    </location>
</feature>